<keyword evidence="3 6" id="KW-0812">Transmembrane</keyword>
<keyword evidence="8" id="KW-1185">Reference proteome</keyword>
<proteinExistence type="predicted"/>
<evidence type="ECO:0000256" key="3">
    <source>
        <dbReference type="ARBA" id="ARBA00022692"/>
    </source>
</evidence>
<organism evidence="7 8">
    <name type="scientific">Marinomonas aquiplantarum</name>
    <dbReference type="NCBI Taxonomy" id="491951"/>
    <lineage>
        <taxon>Bacteria</taxon>
        <taxon>Pseudomonadati</taxon>
        <taxon>Pseudomonadota</taxon>
        <taxon>Gammaproteobacteria</taxon>
        <taxon>Oceanospirillales</taxon>
        <taxon>Oceanospirillaceae</taxon>
        <taxon>Marinomonas</taxon>
    </lineage>
</organism>
<dbReference type="Gene3D" id="2.60.450.10">
    <property type="entry name" value="Lipopolysaccharide (LPS) transport protein A like domain"/>
    <property type="match status" value="1"/>
</dbReference>
<dbReference type="GO" id="GO:0017089">
    <property type="term" value="F:glycolipid transfer activity"/>
    <property type="evidence" value="ECO:0007669"/>
    <property type="project" value="TreeGrafter"/>
</dbReference>
<dbReference type="AlphaFoldDB" id="A0A366CXI9"/>
<dbReference type="InterPro" id="IPR052363">
    <property type="entry name" value="LPS_export_LptC"/>
</dbReference>
<evidence type="ECO:0000256" key="5">
    <source>
        <dbReference type="ARBA" id="ARBA00023136"/>
    </source>
</evidence>
<evidence type="ECO:0000313" key="8">
    <source>
        <dbReference type="Proteomes" id="UP000252086"/>
    </source>
</evidence>
<accession>A0A366CXI9</accession>
<dbReference type="NCBIfam" id="TIGR04409">
    <property type="entry name" value="LptC_YrbK"/>
    <property type="match status" value="1"/>
</dbReference>
<evidence type="ECO:0000256" key="2">
    <source>
        <dbReference type="ARBA" id="ARBA00022519"/>
    </source>
</evidence>
<dbReference type="GO" id="GO:0005886">
    <property type="term" value="C:plasma membrane"/>
    <property type="evidence" value="ECO:0007669"/>
    <property type="project" value="InterPro"/>
</dbReference>
<dbReference type="RefSeq" id="WP_113874525.1">
    <property type="nucleotide sequence ID" value="NZ_QNRF01000005.1"/>
</dbReference>
<protein>
    <submittedName>
        <fullName evidence="7">Lipopolysaccharide export system protein LptC</fullName>
    </submittedName>
</protein>
<dbReference type="InterPro" id="IPR010664">
    <property type="entry name" value="LipoPS_assembly_LptC-rel"/>
</dbReference>
<comment type="caution">
    <text evidence="7">The sequence shown here is derived from an EMBL/GenBank/DDBJ whole genome shotgun (WGS) entry which is preliminary data.</text>
</comment>
<dbReference type="InterPro" id="IPR026265">
    <property type="entry name" value="LptC"/>
</dbReference>
<dbReference type="Proteomes" id="UP000252086">
    <property type="component" value="Unassembled WGS sequence"/>
</dbReference>
<sequence length="192" mass="21090">MSSQHSNKSFRIVVLMAAFAVIALALFWYQAAPKVNLLSTDSLSSTPDYFITEVTAQRFDPQGKLIETIHAEQTLHYIQAAKTLLEQPNVDRYSTSGSWHAEARQGAIEDGSNDILLTDNVTAVKKYQGSEDVLLNADTIHYLDQDKSLTSQGNATLTSNQGKTSAGTITTYINSEEVIMTGSVRGNYETIH</sequence>
<keyword evidence="2" id="KW-0997">Cell inner membrane</keyword>
<name>A0A366CXI9_9GAMM</name>
<evidence type="ECO:0000256" key="6">
    <source>
        <dbReference type="SAM" id="Phobius"/>
    </source>
</evidence>
<dbReference type="GO" id="GO:0030288">
    <property type="term" value="C:outer membrane-bounded periplasmic space"/>
    <property type="evidence" value="ECO:0007669"/>
    <property type="project" value="TreeGrafter"/>
</dbReference>
<dbReference type="Pfam" id="PF06835">
    <property type="entry name" value="LptC"/>
    <property type="match status" value="1"/>
</dbReference>
<evidence type="ECO:0000313" key="7">
    <source>
        <dbReference type="EMBL" id="RBO82552.1"/>
    </source>
</evidence>
<gene>
    <name evidence="7" type="ORF">DFP76_10516</name>
</gene>
<evidence type="ECO:0000256" key="1">
    <source>
        <dbReference type="ARBA" id="ARBA00022475"/>
    </source>
</evidence>
<feature type="transmembrane region" description="Helical" evidence="6">
    <location>
        <begin position="12"/>
        <end position="29"/>
    </location>
</feature>
<dbReference type="EMBL" id="QNRF01000005">
    <property type="protein sequence ID" value="RBO82552.1"/>
    <property type="molecule type" value="Genomic_DNA"/>
</dbReference>
<keyword evidence="4 6" id="KW-1133">Transmembrane helix</keyword>
<dbReference type="GO" id="GO:0015221">
    <property type="term" value="F:lipopolysaccharide transmembrane transporter activity"/>
    <property type="evidence" value="ECO:0007669"/>
    <property type="project" value="InterPro"/>
</dbReference>
<keyword evidence="5 6" id="KW-0472">Membrane</keyword>
<keyword evidence="1" id="KW-1003">Cell membrane</keyword>
<reference evidence="7 8" key="1">
    <citation type="submission" date="2018-06" db="EMBL/GenBank/DDBJ databases">
        <title>Genomic Encyclopedia of Type Strains, Phase III (KMG-III): the genomes of soil and plant-associated and newly described type strains.</title>
        <authorList>
            <person name="Whitman W."/>
        </authorList>
    </citation>
    <scope>NUCLEOTIDE SEQUENCE [LARGE SCALE GENOMIC DNA]</scope>
    <source>
        <strain evidence="7 8">CECT 7732</strain>
    </source>
</reference>
<dbReference type="PANTHER" id="PTHR37481:SF1">
    <property type="entry name" value="LIPOPOLYSACCHARIDE EXPORT SYSTEM PROTEIN LPTC"/>
    <property type="match status" value="1"/>
</dbReference>
<dbReference type="OrthoDB" id="6102924at2"/>
<evidence type="ECO:0000256" key="4">
    <source>
        <dbReference type="ARBA" id="ARBA00022989"/>
    </source>
</evidence>
<dbReference type="PANTHER" id="PTHR37481">
    <property type="entry name" value="LIPOPOLYSACCHARIDE EXPORT SYSTEM PROTEIN LPTC"/>
    <property type="match status" value="1"/>
</dbReference>